<name>A0A074LLP0_9BACL</name>
<dbReference type="eggNOG" id="ENOG5033GMH">
    <property type="taxonomic scope" value="Bacteria"/>
</dbReference>
<comment type="caution">
    <text evidence="1">The sequence shown here is derived from an EMBL/GenBank/DDBJ whole genome shotgun (WGS) entry which is preliminary data.</text>
</comment>
<reference evidence="1 2" key="1">
    <citation type="journal article" date="2013" name="Int. J. Syst. Evol. Microbiol.">
        <title>Tumebacillus flagellatus sp. nov., an alpha-amylase/pullulanase-producing bacterium isolated from cassava wastewater.</title>
        <authorList>
            <person name="Wang Q."/>
            <person name="Xie N."/>
            <person name="Qin Y."/>
            <person name="Shen N."/>
            <person name="Zhu J."/>
            <person name="Mi H."/>
            <person name="Huang R."/>
        </authorList>
    </citation>
    <scope>NUCLEOTIDE SEQUENCE [LARGE SCALE GENOMIC DNA]</scope>
    <source>
        <strain evidence="1 2">GST4</strain>
    </source>
</reference>
<gene>
    <name evidence="1" type="ORF">EL26_20580</name>
</gene>
<sequence>MTSSISFIPLDRKYPHLEGYATDIACFLYRNRELVSRYYNLMKVSGRWTVSNGKQKVREWCERNFKRDRGQDIDEFRALLIRFFDLCGSDEEVVKLRGLIPEKLVEFIFRHRFRNSSEVVLETGCEVLVNGNPVRYYLTEQEKKRTVDVGVLERSDPIAEFVEIKCLPLSFQNKDIQYLRILSSVLKGTGIRFGIFLVSLSDADYIRICLDSEKLWEETDKFHLYGNDNLYELMNRTVTAA</sequence>
<protein>
    <submittedName>
        <fullName evidence="1">Uncharacterized protein</fullName>
    </submittedName>
</protein>
<dbReference type="Proteomes" id="UP000027931">
    <property type="component" value="Unassembled WGS sequence"/>
</dbReference>
<evidence type="ECO:0000313" key="2">
    <source>
        <dbReference type="Proteomes" id="UP000027931"/>
    </source>
</evidence>
<dbReference type="STRING" id="1157490.EL26_20580"/>
<dbReference type="OrthoDB" id="2974745at2"/>
<dbReference type="EMBL" id="JMIR01000037">
    <property type="protein sequence ID" value="KEO81475.1"/>
    <property type="molecule type" value="Genomic_DNA"/>
</dbReference>
<accession>A0A074LLP0</accession>
<evidence type="ECO:0000313" key="1">
    <source>
        <dbReference type="EMBL" id="KEO81475.1"/>
    </source>
</evidence>
<dbReference type="RefSeq" id="WP_038093060.1">
    <property type="nucleotide sequence ID" value="NZ_JMIR01000037.1"/>
</dbReference>
<keyword evidence="2" id="KW-1185">Reference proteome</keyword>
<organism evidence="1 2">
    <name type="scientific">Tumebacillus flagellatus</name>
    <dbReference type="NCBI Taxonomy" id="1157490"/>
    <lineage>
        <taxon>Bacteria</taxon>
        <taxon>Bacillati</taxon>
        <taxon>Bacillota</taxon>
        <taxon>Bacilli</taxon>
        <taxon>Bacillales</taxon>
        <taxon>Alicyclobacillaceae</taxon>
        <taxon>Tumebacillus</taxon>
    </lineage>
</organism>
<dbReference type="AlphaFoldDB" id="A0A074LLP0"/>
<proteinExistence type="predicted"/>